<dbReference type="NCBIfam" id="TIGR00494">
    <property type="entry name" value="crcB"/>
    <property type="match status" value="1"/>
</dbReference>
<comment type="activity regulation">
    <text evidence="10">Na(+) is not transported, but it plays an essential structural role and its presence is essential for fluoride channel function.</text>
</comment>
<evidence type="ECO:0000256" key="5">
    <source>
        <dbReference type="ARBA" id="ARBA00023136"/>
    </source>
</evidence>
<comment type="subcellular location">
    <subcellularLocation>
        <location evidence="1 10">Cell membrane</location>
        <topology evidence="1 10">Multi-pass membrane protein</topology>
    </subcellularLocation>
</comment>
<evidence type="ECO:0000313" key="12">
    <source>
        <dbReference type="Proteomes" id="UP001501446"/>
    </source>
</evidence>
<dbReference type="PANTHER" id="PTHR28259:SF1">
    <property type="entry name" value="FLUORIDE EXPORT PROTEIN 1-RELATED"/>
    <property type="match status" value="1"/>
</dbReference>
<accession>A0ABP8XDL9</accession>
<protein>
    <recommendedName>
        <fullName evidence="10">Fluoride-specific ion channel FluC</fullName>
    </recommendedName>
</protein>
<name>A0ABP8XDL9_9MICC</name>
<keyword evidence="10" id="KW-0813">Transport</keyword>
<dbReference type="Proteomes" id="UP001501446">
    <property type="component" value="Unassembled WGS sequence"/>
</dbReference>
<keyword evidence="10" id="KW-0406">Ion transport</keyword>
<evidence type="ECO:0000256" key="4">
    <source>
        <dbReference type="ARBA" id="ARBA00022989"/>
    </source>
</evidence>
<keyword evidence="2 10" id="KW-1003">Cell membrane</keyword>
<dbReference type="Pfam" id="PF02537">
    <property type="entry name" value="CRCB"/>
    <property type="match status" value="1"/>
</dbReference>
<organism evidence="11 12">
    <name type="scientific">Kocuria gwangalliensis</name>
    <dbReference type="NCBI Taxonomy" id="501592"/>
    <lineage>
        <taxon>Bacteria</taxon>
        <taxon>Bacillati</taxon>
        <taxon>Actinomycetota</taxon>
        <taxon>Actinomycetes</taxon>
        <taxon>Micrococcales</taxon>
        <taxon>Micrococcaceae</taxon>
        <taxon>Kocuria</taxon>
    </lineage>
</organism>
<evidence type="ECO:0000256" key="8">
    <source>
        <dbReference type="ARBA" id="ARBA00035585"/>
    </source>
</evidence>
<dbReference type="PANTHER" id="PTHR28259">
    <property type="entry name" value="FLUORIDE EXPORT PROTEIN 1-RELATED"/>
    <property type="match status" value="1"/>
</dbReference>
<evidence type="ECO:0000256" key="2">
    <source>
        <dbReference type="ARBA" id="ARBA00022475"/>
    </source>
</evidence>
<gene>
    <name evidence="10 11" type="primary">crcB</name>
    <name evidence="10" type="synonym">fluC</name>
    <name evidence="11" type="ORF">GCM10025781_24700</name>
</gene>
<sequence>MMALVLMALGGAVGAMLRFVVDAMIRQLWSARFPVATLIINTTGSLALGLITAGATPGGVDPVWCAALGVGLCGGFTTFSTAMVETVRLLGERRGLAGLTYLLGSAVVCVIAAGLGSWLGTVWWS</sequence>
<comment type="catalytic activity">
    <reaction evidence="8">
        <text>fluoride(in) = fluoride(out)</text>
        <dbReference type="Rhea" id="RHEA:76159"/>
        <dbReference type="ChEBI" id="CHEBI:17051"/>
    </reaction>
    <physiologicalReaction direction="left-to-right" evidence="8">
        <dbReference type="Rhea" id="RHEA:76160"/>
    </physiologicalReaction>
</comment>
<keyword evidence="4 10" id="KW-1133">Transmembrane helix</keyword>
<keyword evidence="3 10" id="KW-0812">Transmembrane</keyword>
<keyword evidence="10" id="KW-0915">Sodium</keyword>
<evidence type="ECO:0000313" key="11">
    <source>
        <dbReference type="EMBL" id="GAA4704694.1"/>
    </source>
</evidence>
<keyword evidence="10" id="KW-0479">Metal-binding</keyword>
<feature type="binding site" evidence="10">
    <location>
        <position position="77"/>
    </location>
    <ligand>
        <name>Na(+)</name>
        <dbReference type="ChEBI" id="CHEBI:29101"/>
        <note>structural</note>
    </ligand>
</feature>
<evidence type="ECO:0000256" key="9">
    <source>
        <dbReference type="ARBA" id="ARBA00049940"/>
    </source>
</evidence>
<comment type="similarity">
    <text evidence="7 10">Belongs to the fluoride channel Fluc/FEX (TC 1.A.43) family.</text>
</comment>
<evidence type="ECO:0000256" key="1">
    <source>
        <dbReference type="ARBA" id="ARBA00004651"/>
    </source>
</evidence>
<proteinExistence type="inferred from homology"/>
<comment type="caution">
    <text evidence="11">The sequence shown here is derived from an EMBL/GenBank/DDBJ whole genome shotgun (WGS) entry which is preliminary data.</text>
</comment>
<feature type="transmembrane region" description="Helical" evidence="10">
    <location>
        <begin position="63"/>
        <end position="84"/>
    </location>
</feature>
<evidence type="ECO:0000256" key="7">
    <source>
        <dbReference type="ARBA" id="ARBA00035120"/>
    </source>
</evidence>
<keyword evidence="12" id="KW-1185">Reference proteome</keyword>
<feature type="transmembrane region" description="Helical" evidence="10">
    <location>
        <begin position="33"/>
        <end position="51"/>
    </location>
</feature>
<feature type="binding site" evidence="10">
    <location>
        <position position="74"/>
    </location>
    <ligand>
        <name>Na(+)</name>
        <dbReference type="ChEBI" id="CHEBI:29101"/>
        <note>structural</note>
    </ligand>
</feature>
<evidence type="ECO:0000256" key="6">
    <source>
        <dbReference type="ARBA" id="ARBA00023303"/>
    </source>
</evidence>
<dbReference type="EMBL" id="BAABLN010000034">
    <property type="protein sequence ID" value="GAA4704694.1"/>
    <property type="molecule type" value="Genomic_DNA"/>
</dbReference>
<keyword evidence="5 10" id="KW-0472">Membrane</keyword>
<dbReference type="InterPro" id="IPR003691">
    <property type="entry name" value="FluC"/>
</dbReference>
<reference evidence="12" key="1">
    <citation type="journal article" date="2019" name="Int. J. Syst. Evol. Microbiol.">
        <title>The Global Catalogue of Microorganisms (GCM) 10K type strain sequencing project: providing services to taxonomists for standard genome sequencing and annotation.</title>
        <authorList>
            <consortium name="The Broad Institute Genomics Platform"/>
            <consortium name="The Broad Institute Genome Sequencing Center for Infectious Disease"/>
            <person name="Wu L."/>
            <person name="Ma J."/>
        </authorList>
    </citation>
    <scope>NUCLEOTIDE SEQUENCE [LARGE SCALE GENOMIC DNA]</scope>
    <source>
        <strain evidence="12">JCM 18958</strain>
    </source>
</reference>
<evidence type="ECO:0000256" key="10">
    <source>
        <dbReference type="HAMAP-Rule" id="MF_00454"/>
    </source>
</evidence>
<dbReference type="HAMAP" id="MF_00454">
    <property type="entry name" value="FluC"/>
    <property type="match status" value="1"/>
</dbReference>
<comment type="function">
    <text evidence="9 10">Fluoride-specific ion channel. Important for reducing fluoride concentration in the cell, thus reducing its toxicity.</text>
</comment>
<keyword evidence="6 10" id="KW-0407">Ion channel</keyword>
<evidence type="ECO:0000256" key="3">
    <source>
        <dbReference type="ARBA" id="ARBA00022692"/>
    </source>
</evidence>
<feature type="transmembrane region" description="Helical" evidence="10">
    <location>
        <begin position="96"/>
        <end position="124"/>
    </location>
</feature>